<evidence type="ECO:0000313" key="1">
    <source>
        <dbReference type="EMBL" id="QHT18700.1"/>
    </source>
</evidence>
<dbReference type="EMBL" id="MN739659">
    <property type="protein sequence ID" value="QHT18700.1"/>
    <property type="molecule type" value="Genomic_DNA"/>
</dbReference>
<protein>
    <submittedName>
        <fullName evidence="1">Uncharacterized protein</fullName>
    </submittedName>
</protein>
<proteinExistence type="predicted"/>
<dbReference type="AlphaFoldDB" id="A0A6C0DR70"/>
<reference evidence="1" key="1">
    <citation type="journal article" date="2020" name="Nature">
        <title>Giant virus diversity and host interactions through global metagenomics.</title>
        <authorList>
            <person name="Schulz F."/>
            <person name="Roux S."/>
            <person name="Paez-Espino D."/>
            <person name="Jungbluth S."/>
            <person name="Walsh D.A."/>
            <person name="Denef V.J."/>
            <person name="McMahon K.D."/>
            <person name="Konstantinidis K.T."/>
            <person name="Eloe-Fadrosh E.A."/>
            <person name="Kyrpides N.C."/>
            <person name="Woyke T."/>
        </authorList>
    </citation>
    <scope>NUCLEOTIDE SEQUENCE</scope>
    <source>
        <strain evidence="1">GVMAG-M-3300023174-49</strain>
    </source>
</reference>
<accession>A0A6C0DR70</accession>
<sequence>MTGKTKKQRAWAKWSKVAPTTHERTLMLQKCGKKCFLGTKKSFPICSRNTCKRNRHGVLAAYIRAKEYASIASDSAAKSKKHRPYYYKGIASRANRMMKKTRRLYTS</sequence>
<organism evidence="1">
    <name type="scientific">viral metagenome</name>
    <dbReference type="NCBI Taxonomy" id="1070528"/>
    <lineage>
        <taxon>unclassified sequences</taxon>
        <taxon>metagenomes</taxon>
        <taxon>organismal metagenomes</taxon>
    </lineage>
</organism>
<name>A0A6C0DR70_9ZZZZ</name>